<keyword evidence="22" id="KW-0175">Coiled coil</keyword>
<comment type="catalytic activity">
    <reaction evidence="17">
        <text>(S)-lactate + 2 Fe(III)-[cytochrome c] = 2 Fe(II)-[cytochrome c] + pyruvate + 2 H(+)</text>
        <dbReference type="Rhea" id="RHEA:19909"/>
        <dbReference type="Rhea" id="RHEA-COMP:10350"/>
        <dbReference type="Rhea" id="RHEA-COMP:14399"/>
        <dbReference type="ChEBI" id="CHEBI:15361"/>
        <dbReference type="ChEBI" id="CHEBI:15378"/>
        <dbReference type="ChEBI" id="CHEBI:16651"/>
        <dbReference type="ChEBI" id="CHEBI:29033"/>
        <dbReference type="ChEBI" id="CHEBI:29034"/>
        <dbReference type="EC" id="1.1.2.3"/>
    </reaction>
    <physiologicalReaction direction="left-to-right" evidence="17">
        <dbReference type="Rhea" id="RHEA:19910"/>
    </physiologicalReaction>
</comment>
<dbReference type="GO" id="GO:0004460">
    <property type="term" value="F:L-lactate dehydrogenase (cytochrome) activity"/>
    <property type="evidence" value="ECO:0007669"/>
    <property type="project" value="UniProtKB-EC"/>
</dbReference>
<comment type="similarity">
    <text evidence="19">In the N-terminal section; belongs to the cytochrome b5 family.</text>
</comment>
<dbReference type="InterPro" id="IPR037458">
    <property type="entry name" value="L-MDH/L-LDH_FMN-bd"/>
</dbReference>
<evidence type="ECO:0000256" key="13">
    <source>
        <dbReference type="ARBA" id="ARBA00023002"/>
    </source>
</evidence>
<dbReference type="Gene3D" id="1.20.120.560">
    <property type="entry name" value="alix/aip1 in complex with the ypdl late domain"/>
    <property type="match status" value="1"/>
</dbReference>
<feature type="compositionally biased region" description="Low complexity" evidence="23">
    <location>
        <begin position="913"/>
        <end position="940"/>
    </location>
</feature>
<evidence type="ECO:0000256" key="2">
    <source>
        <dbReference type="ARBA" id="ARBA00001970"/>
    </source>
</evidence>
<evidence type="ECO:0000256" key="9">
    <source>
        <dbReference type="ARBA" id="ARBA00022630"/>
    </source>
</evidence>
<dbReference type="CDD" id="cd09242">
    <property type="entry name" value="BRO1_ScBro1_like"/>
    <property type="match status" value="1"/>
</dbReference>
<comment type="subcellular location">
    <subcellularLocation>
        <location evidence="4">Cytoplasm</location>
    </subcellularLocation>
    <subcellularLocation>
        <location evidence="3">Endosome</location>
    </subcellularLocation>
    <subcellularLocation>
        <location evidence="5">Mitochondrion intermembrane space</location>
    </subcellularLocation>
</comment>
<dbReference type="GO" id="GO:0046872">
    <property type="term" value="F:metal ion binding"/>
    <property type="evidence" value="ECO:0007669"/>
    <property type="project" value="UniProtKB-KW"/>
</dbReference>
<evidence type="ECO:0000256" key="3">
    <source>
        <dbReference type="ARBA" id="ARBA00004177"/>
    </source>
</evidence>
<feature type="domain" description="FMN hydroxy acid dehydrogenase" evidence="26">
    <location>
        <begin position="1298"/>
        <end position="1659"/>
    </location>
</feature>
<dbReference type="InterPro" id="IPR038499">
    <property type="entry name" value="BRO1_sf"/>
</dbReference>
<dbReference type="PRINTS" id="PR00363">
    <property type="entry name" value="CYTOCHROMEB5"/>
</dbReference>
<dbReference type="Pfam" id="PF03097">
    <property type="entry name" value="BRO1"/>
    <property type="match status" value="1"/>
</dbReference>
<evidence type="ECO:0000256" key="1">
    <source>
        <dbReference type="ARBA" id="ARBA00001917"/>
    </source>
</evidence>
<dbReference type="Pfam" id="PF01070">
    <property type="entry name" value="FMN_dh"/>
    <property type="match status" value="1"/>
</dbReference>
<evidence type="ECO:0000256" key="11">
    <source>
        <dbReference type="ARBA" id="ARBA00022723"/>
    </source>
</evidence>
<reference evidence="27 28" key="1">
    <citation type="journal article" date="2016" name="Front. Microbiol.">
        <title>Genome and transcriptome sequences reveal the specific parasitism of the nematophagous Purpureocillium lilacinum 36-1.</title>
        <authorList>
            <person name="Xie J."/>
            <person name="Li S."/>
            <person name="Mo C."/>
            <person name="Xiao X."/>
            <person name="Peng D."/>
            <person name="Wang G."/>
            <person name="Xiao Y."/>
        </authorList>
    </citation>
    <scope>NUCLEOTIDE SEQUENCE [LARGE SCALE GENOMIC DNA]</scope>
    <source>
        <strain evidence="27 28">36-1</strain>
    </source>
</reference>
<dbReference type="Gene3D" id="3.10.120.10">
    <property type="entry name" value="Cytochrome b5-like heme/steroid binding domain"/>
    <property type="match status" value="1"/>
</dbReference>
<dbReference type="Gene3D" id="3.20.20.70">
    <property type="entry name" value="Aldolase class I"/>
    <property type="match status" value="1"/>
</dbReference>
<keyword evidence="12" id="KW-0967">Endosome</keyword>
<evidence type="ECO:0000256" key="8">
    <source>
        <dbReference type="ARBA" id="ARBA00022617"/>
    </source>
</evidence>
<keyword evidence="9" id="KW-0285">Flavoprotein</keyword>
<keyword evidence="15" id="KW-0496">Mitochondrion</keyword>
<evidence type="ECO:0000256" key="16">
    <source>
        <dbReference type="ARBA" id="ARBA00041284"/>
    </source>
</evidence>
<evidence type="ECO:0000313" key="28">
    <source>
        <dbReference type="Proteomes" id="UP000245956"/>
    </source>
</evidence>
<dbReference type="EMBL" id="LCWV01000009">
    <property type="protein sequence ID" value="PWI70629.1"/>
    <property type="molecule type" value="Genomic_DNA"/>
</dbReference>
<dbReference type="Proteomes" id="UP000245956">
    <property type="component" value="Unassembled WGS sequence"/>
</dbReference>
<dbReference type="GO" id="GO:0043328">
    <property type="term" value="P:protein transport to vacuole involved in ubiquitin-dependent protein catabolic process via the multivesicular body sorting pathway"/>
    <property type="evidence" value="ECO:0007669"/>
    <property type="project" value="TreeGrafter"/>
</dbReference>
<comment type="similarity">
    <text evidence="18">In the C-terminal section; belongs to the FMN-dependent alpha-hydroxy acid dehydrogenase family.</text>
</comment>
<dbReference type="InterPro" id="IPR036400">
    <property type="entry name" value="Cyt_B5-like_heme/steroid_sf"/>
</dbReference>
<protein>
    <recommendedName>
        <fullName evidence="21">L-lactate dehydrogenase (cytochrome)</fullName>
        <ecNumber evidence="20">1.1.2.3</ecNumber>
    </recommendedName>
    <alternativeName>
        <fullName evidence="16">BRO domain-containing protein 1</fullName>
    </alternativeName>
</protein>
<dbReference type="FunFam" id="3.20.20.70:FF:000062">
    <property type="entry name" value="Cytochrome b2, mitochondrial, putative"/>
    <property type="match status" value="1"/>
</dbReference>
<feature type="domain" description="BRO1" evidence="25">
    <location>
        <begin position="5"/>
        <end position="407"/>
    </location>
</feature>
<comment type="cofactor">
    <cofactor evidence="2">
        <name>heme b</name>
        <dbReference type="ChEBI" id="CHEBI:60344"/>
    </cofactor>
</comment>
<dbReference type="InterPro" id="IPR001199">
    <property type="entry name" value="Cyt_B5-like_heme/steroid-bd"/>
</dbReference>
<name>A0A2U3E829_PURLI</name>
<dbReference type="Gene3D" id="1.20.140.50">
    <property type="entry name" value="alix/aip1 like domains"/>
    <property type="match status" value="1"/>
</dbReference>
<evidence type="ECO:0000256" key="18">
    <source>
        <dbReference type="ARBA" id="ARBA00061137"/>
    </source>
</evidence>
<feature type="compositionally biased region" description="Polar residues" evidence="23">
    <location>
        <begin position="866"/>
        <end position="879"/>
    </location>
</feature>
<feature type="domain" description="Cytochrome b5 heme-binding" evidence="24">
    <location>
        <begin position="1195"/>
        <end position="1272"/>
    </location>
</feature>
<dbReference type="PROSITE" id="PS51349">
    <property type="entry name" value="FMN_HYDROXY_ACID_DH_2"/>
    <property type="match status" value="1"/>
</dbReference>
<evidence type="ECO:0000256" key="22">
    <source>
        <dbReference type="SAM" id="Coils"/>
    </source>
</evidence>
<evidence type="ECO:0000259" key="25">
    <source>
        <dbReference type="PROSITE" id="PS51180"/>
    </source>
</evidence>
<keyword evidence="11" id="KW-0479">Metal-binding</keyword>
<dbReference type="PROSITE" id="PS51180">
    <property type="entry name" value="BRO1"/>
    <property type="match status" value="1"/>
</dbReference>
<dbReference type="InterPro" id="IPR000262">
    <property type="entry name" value="FMN-dep_DH"/>
</dbReference>
<dbReference type="GO" id="GO:0005768">
    <property type="term" value="C:endosome"/>
    <property type="evidence" value="ECO:0007669"/>
    <property type="project" value="UniProtKB-SubCell"/>
</dbReference>
<feature type="compositionally biased region" description="Polar residues" evidence="23">
    <location>
        <begin position="818"/>
        <end position="829"/>
    </location>
</feature>
<comment type="subunit">
    <text evidence="6">Homotetramer.</text>
</comment>
<feature type="region of interest" description="Disordered" evidence="23">
    <location>
        <begin position="784"/>
        <end position="960"/>
    </location>
</feature>
<evidence type="ECO:0000313" key="27">
    <source>
        <dbReference type="EMBL" id="PWI70629.1"/>
    </source>
</evidence>
<feature type="region of interest" description="Disordered" evidence="23">
    <location>
        <begin position="1172"/>
        <end position="1194"/>
    </location>
</feature>
<evidence type="ECO:0000256" key="4">
    <source>
        <dbReference type="ARBA" id="ARBA00004496"/>
    </source>
</evidence>
<dbReference type="EC" id="1.1.2.3" evidence="20"/>
<evidence type="ECO:0000256" key="12">
    <source>
        <dbReference type="ARBA" id="ARBA00022753"/>
    </source>
</evidence>
<dbReference type="FunFam" id="3.10.120.10:FF:000012">
    <property type="entry name" value="Mitochondrial cytochrome b2, putative"/>
    <property type="match status" value="1"/>
</dbReference>
<dbReference type="Pfam" id="PF13949">
    <property type="entry name" value="ALIX_LYPXL_bnd"/>
    <property type="match status" value="1"/>
</dbReference>
<keyword evidence="8" id="KW-0349">Heme</keyword>
<dbReference type="SUPFAM" id="SSF55856">
    <property type="entry name" value="Cytochrome b5-like heme/steroid binding domain"/>
    <property type="match status" value="1"/>
</dbReference>
<evidence type="ECO:0000256" key="19">
    <source>
        <dbReference type="ARBA" id="ARBA00061589"/>
    </source>
</evidence>
<feature type="compositionally biased region" description="Low complexity" evidence="23">
    <location>
        <begin position="788"/>
        <end position="803"/>
    </location>
</feature>
<dbReference type="InterPro" id="IPR037396">
    <property type="entry name" value="FMN_HAD"/>
</dbReference>
<evidence type="ECO:0000256" key="5">
    <source>
        <dbReference type="ARBA" id="ARBA00004569"/>
    </source>
</evidence>
<dbReference type="InterPro" id="IPR018506">
    <property type="entry name" value="Cyt_B5_heme-BS"/>
</dbReference>
<evidence type="ECO:0000259" key="26">
    <source>
        <dbReference type="PROSITE" id="PS51349"/>
    </source>
</evidence>
<feature type="compositionally biased region" description="Pro residues" evidence="23">
    <location>
        <begin position="941"/>
        <end position="955"/>
    </location>
</feature>
<evidence type="ECO:0000259" key="24">
    <source>
        <dbReference type="PROSITE" id="PS50255"/>
    </source>
</evidence>
<dbReference type="InterPro" id="IPR004328">
    <property type="entry name" value="BRO1_dom"/>
</dbReference>
<evidence type="ECO:0000256" key="14">
    <source>
        <dbReference type="ARBA" id="ARBA00023004"/>
    </source>
</evidence>
<dbReference type="CDD" id="cd02922">
    <property type="entry name" value="FCB2_FMN"/>
    <property type="match status" value="1"/>
</dbReference>
<dbReference type="PROSITE" id="PS00191">
    <property type="entry name" value="CYTOCHROME_B5_1"/>
    <property type="match status" value="1"/>
</dbReference>
<dbReference type="GO" id="GO:0020037">
    <property type="term" value="F:heme binding"/>
    <property type="evidence" value="ECO:0007669"/>
    <property type="project" value="InterPro"/>
</dbReference>
<evidence type="ECO:0000256" key="7">
    <source>
        <dbReference type="ARBA" id="ARBA00022490"/>
    </source>
</evidence>
<sequence>MTQSPMISAPLKATNEIDWVAPLKGYIRDTYGDDPERYAEECATLNRLRQDMRGAGKESTSGRDMLYRYYGQLELLDLRFPIDEQHIKISFTWFDAFTHKPTTQYSLAFEKASVIFNISAILSGHGAFQNRADESALKTAYHSFQASAGMFTYINENFLHAPSFDLSRETVKTLIQIMLAQAQEIFLEKQVADQKKIGLLAKLAAQTGHLYSQSIEGVQDNVNRAIFEKVWLTLVQIKAHLFNSTAQYYQALADDEAGEHGIAVGRLQVAETLAKEADRMARNFPASVPSSSNLGAETSGLLQELTKRQYSTVQEKVREAVKDNDFVYHQTVPVEASLPAISKLPAAKPIPVSELYAGQDISRITGPDLFGKIVPMAVTESASLYDEEKAKLVRAETEKVDTANGEMAASLDYLRLPGALQVLKGGFDQDILPDEDFRQWCVDVADHENPASIFEFLRTERESILSTLDKKTKQLDMEESVCEKMRSKYENEWSQQPSARLTTTLRGDIRNYGDALEEALRSDNQLAAKLRQNGAEFDEMRRAAEDGEVDRLFQQAVAVARGRGSNATSPAAIEPNLLDTDFGESGPSVVDQITRVEEILKKLNLVKRERNQVLKDLKEKVHNDDISQVLILNKKSISNYEAQLFEQELEKFRPHQNRLLQANHKQSALMKELTATFNTLLQDKRVRAEQSKYETIQRQRSSVINKYKRAYQEFLDLEAGLQSAKNWYSEMRETVESLDKNVESFVNNRRAEGAQLLNQIEQERSAGKSSQAELERERLRGLMERMSMDPAKSPPATTTSSRPAPAPLFQPGQGPRYPQTNFQGQYQVPTSPPPNQVHMMQQQQQHQPQHQQQPSYPGYSSPPPASTFSQPAYNPSQYGRNPGPTSPPPHQTSFGMGAMRGPASPPPNQTTFGQGQHQMYQGYGGQQAAQQQAPAGYVPPGFVPPPPPPGPPPLGPQQTIHYGNQEYEYAPSGGQARPAQTQAQQAHDPWAGLSAWNILISKRLWPAPPRGTKTVASDAWLARYWGSRCMWQELEARNRMRWLQVVPSPLKVTNAEGALRQGLRRQDDEKNPVGYCPCSLDMEPWSLWRVAGGHKPAPRPVVGYGQLHGWNRAGASAAVAGGQLPRSGYMPSELPSFQLQVRIISSNSPASHLVPPFYTFIIVLFVPFSSSGSTSPTSARREEKHRASAHTQRHTMALKGSDVAAHDNAKSCWVIIHGKAYDVTEFLPEHPGGQKIILKYAGKDATEEFDPIHPPDTLDKYLDRSKHLGAVDIGTVAKEAKEEDPDEADRLERVAQKPLLSQCYNLFDFEAVARRVMKRTAWGYYSSAADDEITMRENHSAIHRIWFRPQILVDVENVDFSTTMLGTKCSVPFYVTATALGKLGNPEGEVVLTRAARTHNVVQMIPTLASCSFDEIVDARQGDQVQWLQLYVNKDREITRKIVQHAEARGCKGLFITVDAPQLGRREKDMRSKFTDQGSNVQSGQDTDTSQGAARAISSFIDPSLSWKDIPWFRSITSMPIILKGVQRVEDVLCAVDAGVQGVVLSNHGGRQLDFARSGIEVLAETMPVLRERGVDPERFQVFVDGGFRRASDILKALCLGATGVGIGRPFLYAMSAYGQDGVERAMQLLKDEMEMNMRLIGCASVRDLHPGLLDTRGLFIHSNSTPPDALSATVYDPLVVPPQRPKGPPVKAKL</sequence>
<comment type="caution">
    <text evidence="27">The sequence shown here is derived from an EMBL/GenBank/DDBJ whole genome shotgun (WGS) entry which is preliminary data.</text>
</comment>
<keyword evidence="13" id="KW-0560">Oxidoreductase</keyword>
<dbReference type="PANTHER" id="PTHR23030">
    <property type="entry name" value="PCD6 INTERACTING PROTEIN-RELATED"/>
    <property type="match status" value="1"/>
</dbReference>
<accession>A0A2U3E829</accession>
<evidence type="ECO:0000256" key="23">
    <source>
        <dbReference type="SAM" id="MobiDB-lite"/>
    </source>
</evidence>
<dbReference type="SMART" id="SM01117">
    <property type="entry name" value="Cyt-b5"/>
    <property type="match status" value="1"/>
</dbReference>
<dbReference type="PANTHER" id="PTHR23030:SF30">
    <property type="entry name" value="TYROSINE-PROTEIN PHOSPHATASE NON-RECEPTOR TYPE 23"/>
    <property type="match status" value="1"/>
</dbReference>
<dbReference type="Pfam" id="PF00173">
    <property type="entry name" value="Cyt-b5"/>
    <property type="match status" value="1"/>
</dbReference>
<dbReference type="CDD" id="cd09237">
    <property type="entry name" value="V_ScBro1_like"/>
    <property type="match status" value="1"/>
</dbReference>
<keyword evidence="10" id="KW-0288">FMN</keyword>
<dbReference type="SMART" id="SM01041">
    <property type="entry name" value="BRO1"/>
    <property type="match status" value="1"/>
</dbReference>
<evidence type="ECO:0000256" key="21">
    <source>
        <dbReference type="ARBA" id="ARBA00068515"/>
    </source>
</evidence>
<dbReference type="PROSITE" id="PS50255">
    <property type="entry name" value="CYTOCHROME_B5_2"/>
    <property type="match status" value="1"/>
</dbReference>
<feature type="compositionally biased region" description="Low complexity" evidence="23">
    <location>
        <begin position="836"/>
        <end position="859"/>
    </location>
</feature>
<keyword evidence="7" id="KW-0963">Cytoplasm</keyword>
<dbReference type="GO" id="GO:0005758">
    <property type="term" value="C:mitochondrial intermembrane space"/>
    <property type="evidence" value="ECO:0007669"/>
    <property type="project" value="UniProtKB-SubCell"/>
</dbReference>
<evidence type="ECO:0000256" key="20">
    <source>
        <dbReference type="ARBA" id="ARBA00066458"/>
    </source>
</evidence>
<keyword evidence="14" id="KW-0408">Iron</keyword>
<organism evidence="27 28">
    <name type="scientific">Purpureocillium lilacinum</name>
    <name type="common">Paecilomyces lilacinus</name>
    <dbReference type="NCBI Taxonomy" id="33203"/>
    <lineage>
        <taxon>Eukaryota</taxon>
        <taxon>Fungi</taxon>
        <taxon>Dikarya</taxon>
        <taxon>Ascomycota</taxon>
        <taxon>Pezizomycotina</taxon>
        <taxon>Sordariomycetes</taxon>
        <taxon>Hypocreomycetidae</taxon>
        <taxon>Hypocreales</taxon>
        <taxon>Ophiocordycipitaceae</taxon>
        <taxon>Purpureocillium</taxon>
    </lineage>
</organism>
<dbReference type="InterPro" id="IPR008259">
    <property type="entry name" value="FMN_hydac_DH_AS"/>
</dbReference>
<evidence type="ECO:0000256" key="6">
    <source>
        <dbReference type="ARBA" id="ARBA00011881"/>
    </source>
</evidence>
<dbReference type="Gene3D" id="1.25.40.280">
    <property type="entry name" value="alix/aip1 like domains"/>
    <property type="match status" value="1"/>
</dbReference>
<proteinExistence type="inferred from homology"/>
<feature type="region of interest" description="Disordered" evidence="23">
    <location>
        <begin position="1469"/>
        <end position="1489"/>
    </location>
</feature>
<feature type="coiled-coil region" evidence="22">
    <location>
        <begin position="728"/>
        <end position="777"/>
    </location>
</feature>
<dbReference type="PROSITE" id="PS00557">
    <property type="entry name" value="FMN_HYDROXY_ACID_DH_1"/>
    <property type="match status" value="1"/>
</dbReference>
<dbReference type="SUPFAM" id="SSF51395">
    <property type="entry name" value="FMN-linked oxidoreductases"/>
    <property type="match status" value="1"/>
</dbReference>
<gene>
    <name evidence="27" type="ORF">PCL_13028</name>
</gene>
<evidence type="ECO:0000256" key="17">
    <source>
        <dbReference type="ARBA" id="ARBA00052399"/>
    </source>
</evidence>
<dbReference type="InterPro" id="IPR025304">
    <property type="entry name" value="ALIX_V_dom"/>
</dbReference>
<evidence type="ECO:0000256" key="15">
    <source>
        <dbReference type="ARBA" id="ARBA00023128"/>
    </source>
</evidence>
<feature type="compositionally biased region" description="Polar residues" evidence="23">
    <location>
        <begin position="1475"/>
        <end position="1489"/>
    </location>
</feature>
<comment type="cofactor">
    <cofactor evidence="1">
        <name>FMN</name>
        <dbReference type="ChEBI" id="CHEBI:58210"/>
    </cofactor>
</comment>
<evidence type="ECO:0000256" key="10">
    <source>
        <dbReference type="ARBA" id="ARBA00022643"/>
    </source>
</evidence>
<dbReference type="InterPro" id="IPR013785">
    <property type="entry name" value="Aldolase_TIM"/>
</dbReference>